<evidence type="ECO:0000313" key="11">
    <source>
        <dbReference type="Proteomes" id="UP001189429"/>
    </source>
</evidence>
<dbReference type="EMBL" id="CAUYUJ010003147">
    <property type="protein sequence ID" value="CAK0804083.1"/>
    <property type="molecule type" value="Genomic_DNA"/>
</dbReference>
<evidence type="ECO:0000256" key="7">
    <source>
        <dbReference type="ARBA" id="ARBA00043224"/>
    </source>
</evidence>
<feature type="domain" description="Isochorismatase-like" evidence="9">
    <location>
        <begin position="75"/>
        <end position="164"/>
    </location>
</feature>
<evidence type="ECO:0000256" key="4">
    <source>
        <dbReference type="ARBA" id="ARBA00022801"/>
    </source>
</evidence>
<reference evidence="10" key="1">
    <citation type="submission" date="2023-10" db="EMBL/GenBank/DDBJ databases">
        <authorList>
            <person name="Chen Y."/>
            <person name="Shah S."/>
            <person name="Dougan E. K."/>
            <person name="Thang M."/>
            <person name="Chan C."/>
        </authorList>
    </citation>
    <scope>NUCLEOTIDE SEQUENCE [LARGE SCALE GENOMIC DNA]</scope>
</reference>
<name>A0ABN9QH74_9DINO</name>
<evidence type="ECO:0000256" key="5">
    <source>
        <dbReference type="ARBA" id="ARBA00037900"/>
    </source>
</evidence>
<comment type="caution">
    <text evidence="10">The sequence shown here is derived from an EMBL/GenBank/DDBJ whole genome shotgun (WGS) entry which is preliminary data.</text>
</comment>
<dbReference type="Proteomes" id="UP001189429">
    <property type="component" value="Unassembled WGS sequence"/>
</dbReference>
<accession>A0ABN9QH74</accession>
<evidence type="ECO:0000256" key="3">
    <source>
        <dbReference type="ARBA" id="ARBA00022723"/>
    </source>
</evidence>
<protein>
    <recommendedName>
        <fullName evidence="6">nicotinamidase</fullName>
        <ecNumber evidence="6">3.5.1.19</ecNumber>
    </recommendedName>
    <alternativeName>
        <fullName evidence="7">Nicotinamide deamidase</fullName>
    </alternativeName>
</protein>
<keyword evidence="3" id="KW-0479">Metal-binding</keyword>
<evidence type="ECO:0000313" key="10">
    <source>
        <dbReference type="EMBL" id="CAK0804083.1"/>
    </source>
</evidence>
<dbReference type="Gene3D" id="3.40.50.850">
    <property type="entry name" value="Isochorismatase-like"/>
    <property type="match status" value="1"/>
</dbReference>
<dbReference type="InterPro" id="IPR036380">
    <property type="entry name" value="Isochorismatase-like_sf"/>
</dbReference>
<evidence type="ECO:0000256" key="1">
    <source>
        <dbReference type="ARBA" id="ARBA00006336"/>
    </source>
</evidence>
<comment type="similarity">
    <text evidence="1">Belongs to the isochorismatase family.</text>
</comment>
<evidence type="ECO:0000256" key="2">
    <source>
        <dbReference type="ARBA" id="ARBA00022642"/>
    </source>
</evidence>
<proteinExistence type="inferred from homology"/>
<dbReference type="InterPro" id="IPR000868">
    <property type="entry name" value="Isochorismatase-like_dom"/>
</dbReference>
<feature type="region of interest" description="Disordered" evidence="8">
    <location>
        <begin position="1"/>
        <end position="38"/>
    </location>
</feature>
<sequence>MRATQRHFAQSDGGAHKDSSLKEGATEEHLPMSSEGWGMHCRDSPKFTEYLRLARDSGWQDLVSEAALTVGAEDCLVVVDMQNDFIPADDVKNPRGGAFAVAEGEVIVPMVVRLMEHFAASGALVVATRDYHPRDHCSFISEGGHFPAHCVQGTEGSHFYPDIAACMADLKTVGRRAEVVFKGFHEDIDSFGSFKYPEQSHTWQRLNFNERPDRLYGCSLCSWTGCVSLKCSNHDNDINAPPDVLAAHARVDLAEMLKAQGTKRVFACGLAMDFCVLDTCLNALQCLPSVSEVSLLLDAARAAYLPGIGQVGSGFLTDLKEMAGKLRSSKVVVRPSSAVLPRSFSAELPSLLRHEMIGKVFPEHLGPFALIPASDLKLTLNWKTQTYAATQDSPAVDVGALRANNVEPSGSISGIHKLTLSPESLEAMGVPRNATHFAWAYSVELGTFVDQARAYFSITTPAAAFFVFGGFVYVDAAREVVAVMCLSLGSGLSFGAREGLGLGACAALRGRWQPVTAPFMMRKGARKYAWIGPKEVLAEAAWTAPAVADIFHDDEGADDERDCYFPVAAMQGEAVGLGRIKSVARASRLIHRTAAGLQQKTQQPTPQLQVVGSGLDAARQAHRRGASV</sequence>
<dbReference type="InterPro" id="IPR052347">
    <property type="entry name" value="Isochorismatase_Nicotinamidase"/>
</dbReference>
<organism evidence="10 11">
    <name type="scientific">Prorocentrum cordatum</name>
    <dbReference type="NCBI Taxonomy" id="2364126"/>
    <lineage>
        <taxon>Eukaryota</taxon>
        <taxon>Sar</taxon>
        <taxon>Alveolata</taxon>
        <taxon>Dinophyceae</taxon>
        <taxon>Prorocentrales</taxon>
        <taxon>Prorocentraceae</taxon>
        <taxon>Prorocentrum</taxon>
    </lineage>
</organism>
<dbReference type="Pfam" id="PF00857">
    <property type="entry name" value="Isochorismatase"/>
    <property type="match status" value="1"/>
</dbReference>
<keyword evidence="11" id="KW-1185">Reference proteome</keyword>
<keyword evidence="2" id="KW-0662">Pyridine nucleotide biosynthesis</keyword>
<feature type="compositionally biased region" description="Basic and acidic residues" evidence="8">
    <location>
        <begin position="14"/>
        <end position="30"/>
    </location>
</feature>
<gene>
    <name evidence="10" type="ORF">PCOR1329_LOCUS11003</name>
</gene>
<dbReference type="PANTHER" id="PTHR11080:SF2">
    <property type="entry name" value="LD05707P"/>
    <property type="match status" value="1"/>
</dbReference>
<evidence type="ECO:0000259" key="9">
    <source>
        <dbReference type="Pfam" id="PF00857"/>
    </source>
</evidence>
<keyword evidence="4" id="KW-0378">Hydrolase</keyword>
<dbReference type="EC" id="3.5.1.19" evidence="6"/>
<evidence type="ECO:0000256" key="6">
    <source>
        <dbReference type="ARBA" id="ARBA00039017"/>
    </source>
</evidence>
<comment type="pathway">
    <text evidence="5">Cofactor biosynthesis; nicotinate biosynthesis; nicotinate from nicotinamide: step 1/1.</text>
</comment>
<evidence type="ECO:0000256" key="8">
    <source>
        <dbReference type="SAM" id="MobiDB-lite"/>
    </source>
</evidence>
<dbReference type="SUPFAM" id="SSF52499">
    <property type="entry name" value="Isochorismatase-like hydrolases"/>
    <property type="match status" value="1"/>
</dbReference>
<dbReference type="PANTHER" id="PTHR11080">
    <property type="entry name" value="PYRAZINAMIDASE/NICOTINAMIDASE"/>
    <property type="match status" value="1"/>
</dbReference>